<organism evidence="1 2">
    <name type="scientific">Aureliella helgolandensis</name>
    <dbReference type="NCBI Taxonomy" id="2527968"/>
    <lineage>
        <taxon>Bacteria</taxon>
        <taxon>Pseudomonadati</taxon>
        <taxon>Planctomycetota</taxon>
        <taxon>Planctomycetia</taxon>
        <taxon>Pirellulales</taxon>
        <taxon>Pirellulaceae</taxon>
        <taxon>Aureliella</taxon>
    </lineage>
</organism>
<sequence>MPFLSGSLGFERFSVTGFDAPHFEEEIIEKLSHHASGKFQTSSTENTSIGFIGGDHLFDQHFDFGKNIIHDALHCGVRVDTNQVPAAIRKAWLQMEIAGLAKDNASGRPTKTQKLEAKEAVEARCEAEAATGKYRKMSSFSVLWDRLQSLLYFGGSGAAAAGHCADLFERAFDVELSRVTAGTVAINWAIGAGKLAEVEDLRPAAFVPAHTHGELAWANVDSSNPDFLGNEFILWLWWTLENETDTIQLSDESEVTIMLTKTLTLECPLGEHGKETISAESPVKLSEAMQAVRAGKLPRKTGMTLVRNGTQYDLVLQAESFAISGAKIHVDEDDGYGIEDRIDGIRELSETVDLLFQHFLARRVSSAWSQELQQISSWLSSEKPLLQSSAA</sequence>
<dbReference type="Proteomes" id="UP000318017">
    <property type="component" value="Chromosome"/>
</dbReference>
<accession>A0A518G522</accession>
<dbReference type="KEGG" id="ahel:Q31a_20010"/>
<dbReference type="AlphaFoldDB" id="A0A518G522"/>
<evidence type="ECO:0000313" key="2">
    <source>
        <dbReference type="Proteomes" id="UP000318017"/>
    </source>
</evidence>
<reference evidence="1 2" key="1">
    <citation type="submission" date="2019-02" db="EMBL/GenBank/DDBJ databases">
        <title>Deep-cultivation of Planctomycetes and their phenomic and genomic characterization uncovers novel biology.</title>
        <authorList>
            <person name="Wiegand S."/>
            <person name="Jogler M."/>
            <person name="Boedeker C."/>
            <person name="Pinto D."/>
            <person name="Vollmers J."/>
            <person name="Rivas-Marin E."/>
            <person name="Kohn T."/>
            <person name="Peeters S.H."/>
            <person name="Heuer A."/>
            <person name="Rast P."/>
            <person name="Oberbeckmann S."/>
            <person name="Bunk B."/>
            <person name="Jeske O."/>
            <person name="Meyerdierks A."/>
            <person name="Storesund J.E."/>
            <person name="Kallscheuer N."/>
            <person name="Luecker S."/>
            <person name="Lage O.M."/>
            <person name="Pohl T."/>
            <person name="Merkel B.J."/>
            <person name="Hornburger P."/>
            <person name="Mueller R.-W."/>
            <person name="Bruemmer F."/>
            <person name="Labrenz M."/>
            <person name="Spormann A.M."/>
            <person name="Op den Camp H."/>
            <person name="Overmann J."/>
            <person name="Amann R."/>
            <person name="Jetten M.S.M."/>
            <person name="Mascher T."/>
            <person name="Medema M.H."/>
            <person name="Devos D.P."/>
            <person name="Kaster A.-K."/>
            <person name="Ovreas L."/>
            <person name="Rohde M."/>
            <person name="Galperin M.Y."/>
            <person name="Jogler C."/>
        </authorList>
    </citation>
    <scope>NUCLEOTIDE SEQUENCE [LARGE SCALE GENOMIC DNA]</scope>
    <source>
        <strain evidence="1 2">Q31a</strain>
    </source>
</reference>
<proteinExistence type="predicted"/>
<evidence type="ECO:0008006" key="3">
    <source>
        <dbReference type="Google" id="ProtNLM"/>
    </source>
</evidence>
<gene>
    <name evidence="1" type="ORF">Q31a_20010</name>
</gene>
<dbReference type="OrthoDB" id="9793997at2"/>
<keyword evidence="2" id="KW-1185">Reference proteome</keyword>
<name>A0A518G522_9BACT</name>
<dbReference type="RefSeq" id="WP_145076797.1">
    <property type="nucleotide sequence ID" value="NZ_CP036298.1"/>
</dbReference>
<protein>
    <recommendedName>
        <fullName evidence="3">Recombination-associated protein RdgC</fullName>
    </recommendedName>
</protein>
<evidence type="ECO:0000313" key="1">
    <source>
        <dbReference type="EMBL" id="QDV23696.1"/>
    </source>
</evidence>
<dbReference type="EMBL" id="CP036298">
    <property type="protein sequence ID" value="QDV23696.1"/>
    <property type="molecule type" value="Genomic_DNA"/>
</dbReference>